<gene>
    <name evidence="9" type="ORF">RF11_11523</name>
</gene>
<feature type="transmembrane region" description="Helical" evidence="7">
    <location>
        <begin position="235"/>
        <end position="255"/>
    </location>
</feature>
<evidence type="ECO:0000256" key="2">
    <source>
        <dbReference type="ARBA" id="ARBA00022475"/>
    </source>
</evidence>
<keyword evidence="3 7" id="KW-0812">Transmembrane</keyword>
<evidence type="ECO:0000259" key="8">
    <source>
        <dbReference type="Pfam" id="PF12534"/>
    </source>
</evidence>
<comment type="caution">
    <text evidence="9">The sequence shown here is derived from an EMBL/GenBank/DDBJ whole genome shotgun (WGS) entry which is preliminary data.</text>
</comment>
<dbReference type="AlphaFoldDB" id="A0A0C2NBR2"/>
<accession>A0A0C2NBR2</accession>
<evidence type="ECO:0000256" key="6">
    <source>
        <dbReference type="ARBA" id="ARBA00023157"/>
    </source>
</evidence>
<keyword evidence="6" id="KW-1015">Disulfide bond</keyword>
<dbReference type="InterPro" id="IPR021040">
    <property type="entry name" value="LRRC8_Pannexin-like"/>
</dbReference>
<dbReference type="Proteomes" id="UP000031668">
    <property type="component" value="Unassembled WGS sequence"/>
</dbReference>
<evidence type="ECO:0000256" key="1">
    <source>
        <dbReference type="ARBA" id="ARBA00004236"/>
    </source>
</evidence>
<comment type="subcellular location">
    <subcellularLocation>
        <location evidence="1">Cell membrane</location>
    </subcellularLocation>
</comment>
<feature type="domain" description="LRRC8 pannexin-like TM region" evidence="8">
    <location>
        <begin position="1"/>
        <end position="59"/>
    </location>
</feature>
<proteinExistence type="predicted"/>
<feature type="transmembrane region" description="Helical" evidence="7">
    <location>
        <begin position="89"/>
        <end position="111"/>
    </location>
</feature>
<dbReference type="GO" id="GO:0005886">
    <property type="term" value="C:plasma membrane"/>
    <property type="evidence" value="ECO:0007669"/>
    <property type="project" value="UniProtKB-SubCell"/>
</dbReference>
<evidence type="ECO:0000256" key="7">
    <source>
        <dbReference type="SAM" id="Phobius"/>
    </source>
</evidence>
<keyword evidence="5 7" id="KW-0472">Membrane</keyword>
<keyword evidence="4 7" id="KW-1133">Transmembrane helix</keyword>
<dbReference type="OrthoDB" id="5981659at2759"/>
<keyword evidence="2" id="KW-1003">Cell membrane</keyword>
<protein>
    <recommendedName>
        <fullName evidence="8">LRRC8 pannexin-like TM region domain-containing protein</fullName>
    </recommendedName>
</protein>
<evidence type="ECO:0000313" key="9">
    <source>
        <dbReference type="EMBL" id="KII71417.1"/>
    </source>
</evidence>
<name>A0A0C2NBR2_THEKT</name>
<feature type="transmembrane region" description="Helical" evidence="7">
    <location>
        <begin position="26"/>
        <end position="44"/>
    </location>
</feature>
<evidence type="ECO:0000256" key="4">
    <source>
        <dbReference type="ARBA" id="ARBA00022989"/>
    </source>
</evidence>
<reference evidence="9 10" key="1">
    <citation type="journal article" date="2014" name="Genome Biol. Evol.">
        <title>The genome of the myxosporean Thelohanellus kitauei shows adaptations to nutrient acquisition within its fish host.</title>
        <authorList>
            <person name="Yang Y."/>
            <person name="Xiong J."/>
            <person name="Zhou Z."/>
            <person name="Huo F."/>
            <person name="Miao W."/>
            <person name="Ran C."/>
            <person name="Liu Y."/>
            <person name="Zhang J."/>
            <person name="Feng J."/>
            <person name="Wang M."/>
            <person name="Wang M."/>
            <person name="Wang L."/>
            <person name="Yao B."/>
        </authorList>
    </citation>
    <scope>NUCLEOTIDE SEQUENCE [LARGE SCALE GENOMIC DNA]</scope>
    <source>
        <strain evidence="9">Wuqing</strain>
    </source>
</reference>
<keyword evidence="10" id="KW-1185">Reference proteome</keyword>
<dbReference type="Pfam" id="PF12534">
    <property type="entry name" value="Pannexin_like"/>
    <property type="match status" value="1"/>
</dbReference>
<feature type="transmembrane region" description="Helical" evidence="7">
    <location>
        <begin position="184"/>
        <end position="203"/>
    </location>
</feature>
<evidence type="ECO:0000256" key="5">
    <source>
        <dbReference type="ARBA" id="ARBA00023136"/>
    </source>
</evidence>
<evidence type="ECO:0000313" key="10">
    <source>
        <dbReference type="Proteomes" id="UP000031668"/>
    </source>
</evidence>
<dbReference type="EMBL" id="JWZT01001777">
    <property type="protein sequence ID" value="KII71417.1"/>
    <property type="molecule type" value="Genomic_DNA"/>
</dbReference>
<sequence>MLSFSEVKRYINDNPAVTKFKPWWEIAIDYLLIGLFLITFISWTKTYSIEVGGLICVPLYGDAYSVATSDIRYIQSRCFIESPVSKVNFYPYLILLQWGVMFLCQISWVWIPTVTAKFNYFYNIFNEIMQVELQFSYNPNSYGMLPDINYSKENKAKLRIINDRITFILMDKNYLTQIYRRKSYILTALIVISIIVLIFWISITNFLEANFSCNLQQGYAKKQSDEMVCTITPQLYIYGFMLLHMMILLLMLSLSTKSVIWHRYMSYRVRDATDKFFGLFSDNYKGLPGYDDLALILELFKRNQHDGMFSVTTLLYVLTKKYDPDVYKSDQEKRFENEENKLYRFSFWEELCIATYMAAELGLEIKNFEQTPDSLFKYLEVLYKRLYDLGLGFETDIKIKIRDEIIKNLSYYTHLAERNIAIEDKSVGKAVPTRYSVTEKIDNVLLKQEWPDHLILLAAVNLMRIKVILITAHPPIKDDIFTSNVFKPFDTEHTHATIIMIFVNPNYYYALEKCSGSDPSQSAKRADFLTKGRYRDRLRGNAIRKVGDAISSQITKTKTRKIEYQHLEDPIPRKTLQNTDDVCNLQNDDDAFPIDTIERPKIFKFLSTPKRRRKCFLNE</sequence>
<organism evidence="9 10">
    <name type="scientific">Thelohanellus kitauei</name>
    <name type="common">Myxosporean</name>
    <dbReference type="NCBI Taxonomy" id="669202"/>
    <lineage>
        <taxon>Eukaryota</taxon>
        <taxon>Metazoa</taxon>
        <taxon>Cnidaria</taxon>
        <taxon>Myxozoa</taxon>
        <taxon>Myxosporea</taxon>
        <taxon>Bivalvulida</taxon>
        <taxon>Platysporina</taxon>
        <taxon>Myxobolidae</taxon>
        <taxon>Thelohanellus</taxon>
    </lineage>
</organism>
<evidence type="ECO:0000256" key="3">
    <source>
        <dbReference type="ARBA" id="ARBA00022692"/>
    </source>
</evidence>